<dbReference type="AlphaFoldDB" id="A0AAV4XW41"/>
<feature type="region of interest" description="Disordered" evidence="1">
    <location>
        <begin position="1"/>
        <end position="46"/>
    </location>
</feature>
<organism evidence="2 3">
    <name type="scientific">Caerostris extrusa</name>
    <name type="common">Bark spider</name>
    <name type="synonym">Caerostris bankana</name>
    <dbReference type="NCBI Taxonomy" id="172846"/>
    <lineage>
        <taxon>Eukaryota</taxon>
        <taxon>Metazoa</taxon>
        <taxon>Ecdysozoa</taxon>
        <taxon>Arthropoda</taxon>
        <taxon>Chelicerata</taxon>
        <taxon>Arachnida</taxon>
        <taxon>Araneae</taxon>
        <taxon>Araneomorphae</taxon>
        <taxon>Entelegynae</taxon>
        <taxon>Araneoidea</taxon>
        <taxon>Araneidae</taxon>
        <taxon>Caerostris</taxon>
    </lineage>
</organism>
<dbReference type="EMBL" id="BPLR01018260">
    <property type="protein sequence ID" value="GIY98115.1"/>
    <property type="molecule type" value="Genomic_DNA"/>
</dbReference>
<name>A0AAV4XW41_CAEEX</name>
<feature type="compositionally biased region" description="Basic residues" evidence="1">
    <location>
        <begin position="37"/>
        <end position="46"/>
    </location>
</feature>
<gene>
    <name evidence="2" type="ORF">CEXT_104851</name>
</gene>
<evidence type="ECO:0000313" key="3">
    <source>
        <dbReference type="Proteomes" id="UP001054945"/>
    </source>
</evidence>
<feature type="compositionally biased region" description="Basic and acidic residues" evidence="1">
    <location>
        <begin position="9"/>
        <end position="27"/>
    </location>
</feature>
<evidence type="ECO:0000256" key="1">
    <source>
        <dbReference type="SAM" id="MobiDB-lite"/>
    </source>
</evidence>
<protein>
    <submittedName>
        <fullName evidence="2">Uncharacterized protein</fullName>
    </submittedName>
</protein>
<proteinExistence type="predicted"/>
<dbReference type="Proteomes" id="UP001054945">
    <property type="component" value="Unassembled WGS sequence"/>
</dbReference>
<keyword evidence="3" id="KW-1185">Reference proteome</keyword>
<sequence>MIESGPRSDPLHHREHLDSGGVRHSDCQWKSSPHNGAPHHHHNRCQKRGNLGLQKKFLRGQIQLLLLHRFQRAFTELEKLFNLEEFRPVMLMQEDKTNLVYIFFVYLGSDFAIRNMRDFFM</sequence>
<reference evidence="2 3" key="1">
    <citation type="submission" date="2021-06" db="EMBL/GenBank/DDBJ databases">
        <title>Caerostris extrusa draft genome.</title>
        <authorList>
            <person name="Kono N."/>
            <person name="Arakawa K."/>
        </authorList>
    </citation>
    <scope>NUCLEOTIDE SEQUENCE [LARGE SCALE GENOMIC DNA]</scope>
</reference>
<evidence type="ECO:0000313" key="2">
    <source>
        <dbReference type="EMBL" id="GIY98115.1"/>
    </source>
</evidence>
<accession>A0AAV4XW41</accession>
<comment type="caution">
    <text evidence="2">The sequence shown here is derived from an EMBL/GenBank/DDBJ whole genome shotgun (WGS) entry which is preliminary data.</text>
</comment>